<proteinExistence type="inferred from homology"/>
<evidence type="ECO:0000256" key="3">
    <source>
        <dbReference type="ARBA" id="ARBA00022801"/>
    </source>
</evidence>
<dbReference type="VEuPathDB" id="PlasmoDB:PVVCY_0901010"/>
<accession>A0A449BS67</accession>
<organism evidence="9 10">
    <name type="scientific">Plasmodium vinckei vinckei</name>
    <dbReference type="NCBI Taxonomy" id="54757"/>
    <lineage>
        <taxon>Eukaryota</taxon>
        <taxon>Sar</taxon>
        <taxon>Alveolata</taxon>
        <taxon>Apicomplexa</taxon>
        <taxon>Aconoidasida</taxon>
        <taxon>Haemosporida</taxon>
        <taxon>Plasmodiidae</taxon>
        <taxon>Plasmodium</taxon>
        <taxon>Plasmodium (Vinckeia)</taxon>
    </lineage>
</organism>
<keyword evidence="7" id="KW-0732">Signal</keyword>
<dbReference type="Pfam" id="PF00708">
    <property type="entry name" value="Acylphosphatase"/>
    <property type="match status" value="1"/>
</dbReference>
<dbReference type="EC" id="3.6.1.7" evidence="2 5"/>
<dbReference type="GeneID" id="19960997"/>
<feature type="domain" description="Acylphosphatase-like" evidence="8">
    <location>
        <begin position="38"/>
        <end position="132"/>
    </location>
</feature>
<dbReference type="PANTHER" id="PTHR10029">
    <property type="entry name" value="ACYLPHOSPHATASE"/>
    <property type="match status" value="1"/>
</dbReference>
<dbReference type="RefSeq" id="XP_008624665.2">
    <property type="nucleotide sequence ID" value="XM_008626443.2"/>
</dbReference>
<feature type="signal peptide" evidence="7">
    <location>
        <begin position="1"/>
        <end position="20"/>
    </location>
</feature>
<comment type="catalytic activity">
    <reaction evidence="4 5">
        <text>an acyl phosphate + H2O = a carboxylate + phosphate + H(+)</text>
        <dbReference type="Rhea" id="RHEA:14965"/>
        <dbReference type="ChEBI" id="CHEBI:15377"/>
        <dbReference type="ChEBI" id="CHEBI:15378"/>
        <dbReference type="ChEBI" id="CHEBI:29067"/>
        <dbReference type="ChEBI" id="CHEBI:43474"/>
        <dbReference type="ChEBI" id="CHEBI:59918"/>
        <dbReference type="EC" id="3.6.1.7"/>
    </reaction>
</comment>
<dbReference type="InterPro" id="IPR001792">
    <property type="entry name" value="Acylphosphatase-like_dom"/>
</dbReference>
<feature type="active site" evidence="5">
    <location>
        <position position="71"/>
    </location>
</feature>
<dbReference type="OrthoDB" id="370356at2759"/>
<gene>
    <name evidence="9" type="ORF">PVVCY_0901010</name>
</gene>
<dbReference type="SUPFAM" id="SSF54975">
    <property type="entry name" value="Acylphosphatase/BLUF domain-like"/>
    <property type="match status" value="1"/>
</dbReference>
<dbReference type="GO" id="GO:0003998">
    <property type="term" value="F:acylphosphatase activity"/>
    <property type="evidence" value="ECO:0007669"/>
    <property type="project" value="UniProtKB-EC"/>
</dbReference>
<dbReference type="EMBL" id="LR215065">
    <property type="protein sequence ID" value="VEV56291.1"/>
    <property type="molecule type" value="Genomic_DNA"/>
</dbReference>
<dbReference type="PANTHER" id="PTHR10029:SF3">
    <property type="entry name" value="ACYLPHOSPHATASE-RELATED"/>
    <property type="match status" value="1"/>
</dbReference>
<name>A0A449BS67_PLAVN</name>
<dbReference type="AlphaFoldDB" id="A0A449BS67"/>
<feature type="chain" id="PRO_5018968213" description="acylphosphatase" evidence="7">
    <location>
        <begin position="21"/>
        <end position="314"/>
    </location>
</feature>
<evidence type="ECO:0000256" key="4">
    <source>
        <dbReference type="ARBA" id="ARBA00047645"/>
    </source>
</evidence>
<feature type="active site" evidence="5">
    <location>
        <position position="53"/>
    </location>
</feature>
<dbReference type="PROSITE" id="PS00150">
    <property type="entry name" value="ACYLPHOSPHATASE_1"/>
    <property type="match status" value="1"/>
</dbReference>
<comment type="similarity">
    <text evidence="1 6">Belongs to the acylphosphatase family.</text>
</comment>
<dbReference type="Gene3D" id="3.30.70.100">
    <property type="match status" value="1"/>
</dbReference>
<dbReference type="KEGG" id="pvv:PVVCY_0901010"/>
<dbReference type="Proteomes" id="UP000290582">
    <property type="component" value="Chromosome PVVCY_09"/>
</dbReference>
<dbReference type="PROSITE" id="PS51160">
    <property type="entry name" value="ACYLPHOSPHATASE_3"/>
    <property type="match status" value="1"/>
</dbReference>
<evidence type="ECO:0000259" key="8">
    <source>
        <dbReference type="PROSITE" id="PS51160"/>
    </source>
</evidence>
<protein>
    <recommendedName>
        <fullName evidence="2 5">acylphosphatase</fullName>
        <ecNumber evidence="2 5">3.6.1.7</ecNumber>
    </recommendedName>
</protein>
<dbReference type="InterPro" id="IPR020456">
    <property type="entry name" value="Acylphosphatase"/>
</dbReference>
<keyword evidence="3 5" id="KW-0378">Hydrolase</keyword>
<dbReference type="FunFam" id="3.30.70.100:FF:000054">
    <property type="entry name" value="Acylphosphatase"/>
    <property type="match status" value="1"/>
</dbReference>
<sequence length="314" mass="37590">MRISILSSFLFLLPKTKYLANKNYTRRQFTNYSKMIYKFDFEVFGKVQGVFFRKYTKLEADVLNIKGYVQNTNKNTVIGTAESENKESLDKFRNFLTNKGSPSSRIDKCLITNEKTTDIDIYLEKKMKKQKKNSNVQNLEKTLRKRGGKIKTIYEKSDDTQLKNIIDNKIEYIWNYILNIDNKISDDEILKEEMKHKIKKKISFKKIDNYDEIIYYNKNLENLINIQKIQKTLQHFNININIEDVINMFLYFTNNKSFKENLEKNIYFEDYVDKKKKENNYSSIDINNLYINYDMFKQIFLNIDLNIASNGNVW</sequence>
<evidence type="ECO:0000256" key="2">
    <source>
        <dbReference type="ARBA" id="ARBA00012150"/>
    </source>
</evidence>
<evidence type="ECO:0000256" key="6">
    <source>
        <dbReference type="RuleBase" id="RU004168"/>
    </source>
</evidence>
<evidence type="ECO:0000313" key="9">
    <source>
        <dbReference type="EMBL" id="VEV56291.1"/>
    </source>
</evidence>
<reference evidence="9 10" key="1">
    <citation type="submission" date="2019-01" db="EMBL/GenBank/DDBJ databases">
        <authorList>
            <person name="Ramaprasad A."/>
        </authorList>
    </citation>
    <scope>NUCLEOTIDE SEQUENCE [LARGE SCALE GENOMIC DNA]</scope>
</reference>
<dbReference type="InterPro" id="IPR036046">
    <property type="entry name" value="Acylphosphatase-like_dom_sf"/>
</dbReference>
<evidence type="ECO:0000256" key="7">
    <source>
        <dbReference type="SAM" id="SignalP"/>
    </source>
</evidence>
<evidence type="ECO:0000256" key="1">
    <source>
        <dbReference type="ARBA" id="ARBA00005614"/>
    </source>
</evidence>
<dbReference type="InterPro" id="IPR017968">
    <property type="entry name" value="Acylphosphatase_CS"/>
</dbReference>
<dbReference type="PRINTS" id="PR00112">
    <property type="entry name" value="ACYLPHPHTASE"/>
</dbReference>
<evidence type="ECO:0000313" key="10">
    <source>
        <dbReference type="Proteomes" id="UP000290582"/>
    </source>
</evidence>
<evidence type="ECO:0000256" key="5">
    <source>
        <dbReference type="PROSITE-ProRule" id="PRU00520"/>
    </source>
</evidence>